<keyword evidence="3" id="KW-1185">Reference proteome</keyword>
<protein>
    <recommendedName>
        <fullName evidence="1">GPI inositol-deacylase PGAP1-like alpha/beta domain-containing protein</fullName>
    </recommendedName>
</protein>
<gene>
    <name evidence="2" type="ORF">EAS64_31760</name>
</gene>
<dbReference type="InterPro" id="IPR012908">
    <property type="entry name" value="PGAP1-ab_dom-like"/>
</dbReference>
<comment type="caution">
    <text evidence="2">The sequence shown here is derived from an EMBL/GenBank/DDBJ whole genome shotgun (WGS) entry which is preliminary data.</text>
</comment>
<proteinExistence type="predicted"/>
<reference evidence="2 3" key="1">
    <citation type="submission" date="2018-11" db="EMBL/GenBank/DDBJ databases">
        <title>Trebonia kvetii gen.nov., sp.nov., a novel acidophilic actinobacterium, and proposal of the new actinobacterial family Treboniaceae fam. nov.</title>
        <authorList>
            <person name="Rapoport D."/>
            <person name="Sagova-Mareckova M."/>
            <person name="Sedlacek I."/>
            <person name="Provaznik J."/>
            <person name="Kralova S."/>
            <person name="Pavlinic D."/>
            <person name="Benes V."/>
            <person name="Kopecky J."/>
        </authorList>
    </citation>
    <scope>NUCLEOTIDE SEQUENCE [LARGE SCALE GENOMIC DNA]</scope>
    <source>
        <strain evidence="2 3">15Tr583</strain>
    </source>
</reference>
<dbReference type="GO" id="GO:0016788">
    <property type="term" value="F:hydrolase activity, acting on ester bonds"/>
    <property type="evidence" value="ECO:0007669"/>
    <property type="project" value="InterPro"/>
</dbReference>
<evidence type="ECO:0000313" key="3">
    <source>
        <dbReference type="Proteomes" id="UP000460272"/>
    </source>
</evidence>
<dbReference type="Gene3D" id="3.40.50.1820">
    <property type="entry name" value="alpha/beta hydrolase"/>
    <property type="match status" value="1"/>
</dbReference>
<sequence>MTPAEIRAVGKLGGHAMAGLVSRIEQAHLATGQRVFTTLGPVSGMARPAHDSVSRAVYLAVRATGRAAGTMGGQAVSLLGAARQPLRGGPGGGVAMAALNAVTGDRLGRDLAPLAIRMAVRADGYDLDPLTAGAVAAKFPHATPGIAVFVHGLAETENSWRRRARASAPYGPRLAAEFGYAPVHIRYNTGRHVSANGHDLAELLESLMAAWPEWVGEILLIGHSMGGLVIRSACHYGRRDGAAWVDRVRHIFYLGSPHLGAPLARAAGYAGWVLG</sequence>
<dbReference type="Pfam" id="PF07819">
    <property type="entry name" value="PGAP1"/>
    <property type="match status" value="1"/>
</dbReference>
<evidence type="ECO:0000313" key="2">
    <source>
        <dbReference type="EMBL" id="TVZ02005.1"/>
    </source>
</evidence>
<dbReference type="EMBL" id="RPFW01000006">
    <property type="protein sequence ID" value="TVZ02005.1"/>
    <property type="molecule type" value="Genomic_DNA"/>
</dbReference>
<accession>A0A6P2BV51</accession>
<dbReference type="InterPro" id="IPR029058">
    <property type="entry name" value="AB_hydrolase_fold"/>
</dbReference>
<dbReference type="AlphaFoldDB" id="A0A6P2BV51"/>
<dbReference type="Proteomes" id="UP000460272">
    <property type="component" value="Unassembled WGS sequence"/>
</dbReference>
<dbReference type="SUPFAM" id="SSF53474">
    <property type="entry name" value="alpha/beta-Hydrolases"/>
    <property type="match status" value="1"/>
</dbReference>
<name>A0A6P2BV51_9ACTN</name>
<dbReference type="RefSeq" id="WP_145859008.1">
    <property type="nucleotide sequence ID" value="NZ_RPFW01000006.1"/>
</dbReference>
<feature type="domain" description="GPI inositol-deacylase PGAP1-like alpha/beta" evidence="1">
    <location>
        <begin position="148"/>
        <end position="264"/>
    </location>
</feature>
<organism evidence="2 3">
    <name type="scientific">Trebonia kvetii</name>
    <dbReference type="NCBI Taxonomy" id="2480626"/>
    <lineage>
        <taxon>Bacteria</taxon>
        <taxon>Bacillati</taxon>
        <taxon>Actinomycetota</taxon>
        <taxon>Actinomycetes</taxon>
        <taxon>Streptosporangiales</taxon>
        <taxon>Treboniaceae</taxon>
        <taxon>Trebonia</taxon>
    </lineage>
</organism>
<evidence type="ECO:0000259" key="1">
    <source>
        <dbReference type="Pfam" id="PF07819"/>
    </source>
</evidence>
<dbReference type="OrthoDB" id="8871309at2"/>